<dbReference type="KEGG" id="gfu:KM031_00670"/>
<dbReference type="Pfam" id="PF06568">
    <property type="entry name" value="YjiS-like"/>
    <property type="match status" value="1"/>
</dbReference>
<evidence type="ECO:0000313" key="2">
    <source>
        <dbReference type="EMBL" id="QWK90473.1"/>
    </source>
</evidence>
<dbReference type="AlphaFoldDB" id="A0A975S204"/>
<dbReference type="InterPro" id="IPR009506">
    <property type="entry name" value="YjiS-like"/>
</dbReference>
<protein>
    <submittedName>
        <fullName evidence="2">DUF1127 domain-containing protein</fullName>
    </submittedName>
</protein>
<organism evidence="2 3">
    <name type="scientific">Gemmobacter fulvus</name>
    <dbReference type="NCBI Taxonomy" id="2840474"/>
    <lineage>
        <taxon>Bacteria</taxon>
        <taxon>Pseudomonadati</taxon>
        <taxon>Pseudomonadota</taxon>
        <taxon>Alphaproteobacteria</taxon>
        <taxon>Rhodobacterales</taxon>
        <taxon>Paracoccaceae</taxon>
        <taxon>Gemmobacter</taxon>
    </lineage>
</organism>
<gene>
    <name evidence="2" type="ORF">KM031_00670</name>
</gene>
<dbReference type="Proteomes" id="UP000679352">
    <property type="component" value="Chromosome"/>
</dbReference>
<sequence length="75" mass="8383">MARSHMTAPTLILSNARALPPVSRLIVSLAQTVLTWDLRRHGRRALRDLDPHLLRDIGLSEQSAAEEGAKAFWRA</sequence>
<feature type="domain" description="YjiS-like" evidence="1">
    <location>
        <begin position="30"/>
        <end position="62"/>
    </location>
</feature>
<proteinExistence type="predicted"/>
<keyword evidence="3" id="KW-1185">Reference proteome</keyword>
<evidence type="ECO:0000259" key="1">
    <source>
        <dbReference type="Pfam" id="PF06568"/>
    </source>
</evidence>
<accession>A0A975S204</accession>
<dbReference type="EMBL" id="CP076361">
    <property type="protein sequence ID" value="QWK90473.1"/>
    <property type="molecule type" value="Genomic_DNA"/>
</dbReference>
<name>A0A975S204_9RHOB</name>
<evidence type="ECO:0000313" key="3">
    <source>
        <dbReference type="Proteomes" id="UP000679352"/>
    </source>
</evidence>
<reference evidence="2" key="1">
    <citation type="submission" date="2021-06" db="EMBL/GenBank/DDBJ databases">
        <title>Direct submission.</title>
        <authorList>
            <person name="Lee C.-S."/>
            <person name="Jin L."/>
        </authorList>
    </citation>
    <scope>NUCLEOTIDE SEQUENCE</scope>
    <source>
        <strain evidence="2">Con5</strain>
    </source>
</reference>
<dbReference type="RefSeq" id="WP_215504277.1">
    <property type="nucleotide sequence ID" value="NZ_CP076361.1"/>
</dbReference>